<feature type="repeat" description="ANK" evidence="1">
    <location>
        <begin position="168"/>
        <end position="203"/>
    </location>
</feature>
<evidence type="ECO:0000313" key="3">
    <source>
        <dbReference type="EMBL" id="GFR47519.1"/>
    </source>
</evidence>
<feature type="compositionally biased region" description="Pro residues" evidence="2">
    <location>
        <begin position="1231"/>
        <end position="1243"/>
    </location>
</feature>
<keyword evidence="4" id="KW-1185">Reference proteome</keyword>
<feature type="compositionally biased region" description="Polar residues" evidence="2">
    <location>
        <begin position="1377"/>
        <end position="1386"/>
    </location>
</feature>
<feature type="repeat" description="ANK" evidence="1">
    <location>
        <begin position="135"/>
        <end position="167"/>
    </location>
</feature>
<sequence length="1644" mass="162430">MSQSVEHQANGDASPAPVDGGTLVPPSIPPETIQATLQSLSSADSRHSDTSHVQQLINHGADVNAPDNNGWTPLHTAAYHGQEEIVRILLAANADVNARNKTEETPLHLAAKWPQDRVIEALLAGGADLTARNKRGRTPAHVACIFNRHAILERLLSAGADVNALDNENQTPLHLAVRNNCPVEPELVKTLIRHEADVTAKDTKGHTPLHFLPNAQDWLHWAAFETKEELMRELLSKPGVRPDCYSEEGLTPLHLAAHANSTNMVTMLLSAGAKVNAPSQPPLKSSGREMYGIHLPGAPSGSITAGISISTQVKAYGSSKLPPGELTALHIAAERGSAELIRVLVAAGAKVNVQGERGMPPLHVAVWEGNTAAVVSLLAAKASVSLKSKAGGFTSVHCACLSSRATPELLALLLDNGGAAVIEERCQEGWTALHLACQAAPPAMVELLLQRGARATAKGKNGRTAADCAAKRPEILQILHVATGGKVPLPLGLGLPSAAAAAAANGLLAAAAANGHGNGSSGGAGGSGSRSSGGAAVAAGGSAGSGSRSARGAAGSSGGGSGSSRTSSAGLLPGTAAVLEPLESVEATLAALLADMGGALCSLQAGGVFGAGACAVDPVGHCIRPLDKRLVMVCTLGCQFSFHLQCWKSAREVLNERWAGFTGKLAASGRYCCIAPRCPGYIREQAICDGTQMQASNQSRLYFMPQDVYDSLPSQAKPIGGGVPLPPGAGDGCLTGSAQQPAIPVQPALPAGGSGLSSLAALNPSLSLAQAMVQAATAVGNMVSGSGRITSNHLAAALAATGGLPALLANPPPVPTCMSAREAAAIAAQTLGVSYGSGSSCVVEELGSSDDFDDEDFGGPSPSSSAAAAAGGSGSASTSGGRGGSSGSGGGAAASARIGGNAGSSSGGAATANGGSSRKHGGSSGGGALSSRRSGKGGGGKSMGGKSSSSSPISSAAAAEMLQQLQGLQQAVAAVQSAVGGASHSAAGLASGGAARSSTSAGAGGVDDASAAGSGSGSAPAAARPPSDATVVLEPPKDLLPPRESVGSLGDGVEGSLEAPGDGDLQGAAPMPPPRRRNTPIPPNPRRMPPPLSGAVLENGRQPVSPQLATPPPATSLLTPGVQPLLTPVGGSAGSQGAHMPRQPDASLAPILVGPVPQPATAAAQAGSSASAASAPEQAAGRAQSPSNAGIATTPPPEGAAAPPLCSSPAAVEPCCKGGNTSRKAANGTAAPPPVLPPSPPISPTRSGNGSSASHTAAAASPSSSPEVPRTALASGAAPCSPRTGATAAALSPTGAATSIRGSVPPTAAGIGGDASLLQSEPHRSLPYLIISALGPHSPKMSPQQAAAAMHAGCYEPGGYARAVCPGLRPGVHRVTHSSSGSTPRAANSPGGDGTSDSPVEGESLTVEEVEGAVNRAAVESKAAALAAAESMEQRSSRVDASPAAAGPAGSRRAAAEDVSTAAMHAGATIAAAEEPSGASDIVMEALRGLRASAVSEAEQGDAAAAAAAAPSPGPSRHLLLESGDIPLLAGTPGMLEAWLSAHVGSHGRLAAYRILPPQGAVAVSLDSDGAAAAALGALRGRPTLLVHPLRVAPLCSFPDDDMLAACAQQVARAGCPPGDRSWMRRMVELWERLQSLPPVVRNN</sequence>
<feature type="repeat" description="ANK" evidence="1">
    <location>
        <begin position="248"/>
        <end position="280"/>
    </location>
</feature>
<dbReference type="InterPro" id="IPR036770">
    <property type="entry name" value="Ankyrin_rpt-contain_sf"/>
</dbReference>
<feature type="repeat" description="ANK" evidence="1">
    <location>
        <begin position="102"/>
        <end position="134"/>
    </location>
</feature>
<dbReference type="SUPFAM" id="SSF48403">
    <property type="entry name" value="Ankyrin repeat"/>
    <property type="match status" value="2"/>
</dbReference>
<protein>
    <recommendedName>
        <fullName evidence="5">RING-type E3 ubiquitin transferase</fullName>
    </recommendedName>
</protein>
<feature type="repeat" description="ANK" evidence="1">
    <location>
        <begin position="357"/>
        <end position="389"/>
    </location>
</feature>
<feature type="repeat" description="ANK" evidence="1">
    <location>
        <begin position="69"/>
        <end position="101"/>
    </location>
</feature>
<proteinExistence type="predicted"/>
<feature type="region of interest" description="Disordered" evidence="2">
    <location>
        <begin position="1432"/>
        <end position="1460"/>
    </location>
</feature>
<feature type="compositionally biased region" description="Low complexity" evidence="2">
    <location>
        <begin position="1284"/>
        <end position="1299"/>
    </location>
</feature>
<dbReference type="PROSITE" id="PS50297">
    <property type="entry name" value="ANK_REP_REGION"/>
    <property type="match status" value="7"/>
</dbReference>
<feature type="repeat" description="ANK" evidence="1">
    <location>
        <begin position="428"/>
        <end position="460"/>
    </location>
</feature>
<dbReference type="EMBL" id="BMAR01000018">
    <property type="protein sequence ID" value="GFR47519.1"/>
    <property type="molecule type" value="Genomic_DNA"/>
</dbReference>
<dbReference type="Pfam" id="PF13637">
    <property type="entry name" value="Ank_4"/>
    <property type="match status" value="1"/>
</dbReference>
<feature type="region of interest" description="Disordered" evidence="2">
    <location>
        <begin position="1372"/>
        <end position="1405"/>
    </location>
</feature>
<feature type="compositionally biased region" description="Low complexity" evidence="2">
    <location>
        <begin position="1251"/>
        <end position="1265"/>
    </location>
</feature>
<dbReference type="Gene3D" id="1.25.40.20">
    <property type="entry name" value="Ankyrin repeat-containing domain"/>
    <property type="match status" value="5"/>
</dbReference>
<evidence type="ECO:0000256" key="1">
    <source>
        <dbReference type="PROSITE-ProRule" id="PRU00023"/>
    </source>
</evidence>
<dbReference type="Pfam" id="PF12796">
    <property type="entry name" value="Ank_2"/>
    <property type="match status" value="4"/>
</dbReference>
<dbReference type="InterPro" id="IPR002110">
    <property type="entry name" value="Ankyrin_rpt"/>
</dbReference>
<feature type="compositionally biased region" description="Low complexity" evidence="2">
    <location>
        <begin position="944"/>
        <end position="955"/>
    </location>
</feature>
<feature type="compositionally biased region" description="Low complexity" evidence="2">
    <location>
        <begin position="1441"/>
        <end position="1453"/>
    </location>
</feature>
<evidence type="ECO:0000313" key="4">
    <source>
        <dbReference type="Proteomes" id="UP001054857"/>
    </source>
</evidence>
<feature type="compositionally biased region" description="Low complexity" evidence="2">
    <location>
        <begin position="907"/>
        <end position="916"/>
    </location>
</feature>
<feature type="compositionally biased region" description="Low complexity" evidence="2">
    <location>
        <begin position="1159"/>
        <end position="1211"/>
    </location>
</feature>
<dbReference type="PANTHER" id="PTHR24118">
    <property type="entry name" value="POTE ANKYRIN DOMAIN"/>
    <property type="match status" value="1"/>
</dbReference>
<feature type="compositionally biased region" description="Gly residues" evidence="2">
    <location>
        <begin position="518"/>
        <end position="528"/>
    </location>
</feature>
<organism evidence="3 4">
    <name type="scientific">Astrephomene gubernaculifera</name>
    <dbReference type="NCBI Taxonomy" id="47775"/>
    <lineage>
        <taxon>Eukaryota</taxon>
        <taxon>Viridiplantae</taxon>
        <taxon>Chlorophyta</taxon>
        <taxon>core chlorophytes</taxon>
        <taxon>Chlorophyceae</taxon>
        <taxon>CS clade</taxon>
        <taxon>Chlamydomonadales</taxon>
        <taxon>Astrephomenaceae</taxon>
        <taxon>Astrephomene</taxon>
    </lineage>
</organism>
<dbReference type="PRINTS" id="PR01415">
    <property type="entry name" value="ANKYRIN"/>
</dbReference>
<feature type="compositionally biased region" description="Low complexity" evidence="2">
    <location>
        <begin position="984"/>
        <end position="1029"/>
    </location>
</feature>
<dbReference type="PANTHER" id="PTHR24118:SF100">
    <property type="entry name" value="FYVE-TYPE DOMAIN-CONTAINING PROTEIN"/>
    <property type="match status" value="1"/>
</dbReference>
<keyword evidence="1" id="KW-0040">ANK repeat</keyword>
<feature type="region of interest" description="Disordered" evidence="2">
    <location>
        <begin position="846"/>
        <end position="955"/>
    </location>
</feature>
<dbReference type="PROSITE" id="PS50088">
    <property type="entry name" value="ANK_REPEAT"/>
    <property type="match status" value="8"/>
</dbReference>
<evidence type="ECO:0008006" key="5">
    <source>
        <dbReference type="Google" id="ProtNLM"/>
    </source>
</evidence>
<feature type="compositionally biased region" description="Gly residues" evidence="2">
    <location>
        <begin position="880"/>
        <end position="892"/>
    </location>
</feature>
<feature type="compositionally biased region" description="Low complexity" evidence="2">
    <location>
        <begin position="858"/>
        <end position="879"/>
    </location>
</feature>
<feature type="repeat" description="ANK" evidence="1">
    <location>
        <begin position="324"/>
        <end position="356"/>
    </location>
</feature>
<dbReference type="SMART" id="SM00248">
    <property type="entry name" value="ANK"/>
    <property type="match status" value="10"/>
</dbReference>
<feature type="compositionally biased region" description="Low complexity" evidence="2">
    <location>
        <begin position="529"/>
        <end position="554"/>
    </location>
</feature>
<comment type="caution">
    <text evidence="3">The sequence shown here is derived from an EMBL/GenBank/DDBJ whole genome shotgun (WGS) entry which is preliminary data.</text>
</comment>
<reference evidence="3 4" key="1">
    <citation type="journal article" date="2021" name="Sci. Rep.">
        <title>Genome sequencing of the multicellular alga Astrephomene provides insights into convergent evolution of germ-soma differentiation.</title>
        <authorList>
            <person name="Yamashita S."/>
            <person name="Yamamoto K."/>
            <person name="Matsuzaki R."/>
            <person name="Suzuki S."/>
            <person name="Yamaguchi H."/>
            <person name="Hirooka S."/>
            <person name="Minakuchi Y."/>
            <person name="Miyagishima S."/>
            <person name="Kawachi M."/>
            <person name="Toyoda A."/>
            <person name="Nozaki H."/>
        </authorList>
    </citation>
    <scope>NUCLEOTIDE SEQUENCE [LARGE SCALE GENOMIC DNA]</scope>
    <source>
        <strain evidence="3 4">NIES-4017</strain>
    </source>
</reference>
<feature type="compositionally biased region" description="Acidic residues" evidence="2">
    <location>
        <begin position="847"/>
        <end position="857"/>
    </location>
</feature>
<accession>A0AAD3DSX8</accession>
<feature type="region of interest" description="Disordered" evidence="2">
    <location>
        <begin position="518"/>
        <end position="568"/>
    </location>
</feature>
<evidence type="ECO:0000256" key="2">
    <source>
        <dbReference type="SAM" id="MobiDB-lite"/>
    </source>
</evidence>
<dbReference type="Proteomes" id="UP001054857">
    <property type="component" value="Unassembled WGS sequence"/>
</dbReference>
<name>A0AAD3DSX8_9CHLO</name>
<feature type="region of interest" description="Disordered" evidence="2">
    <location>
        <begin position="1"/>
        <end position="30"/>
    </location>
</feature>
<feature type="region of interest" description="Disordered" evidence="2">
    <location>
        <begin position="984"/>
        <end position="1303"/>
    </location>
</feature>
<feature type="compositionally biased region" description="Pro residues" evidence="2">
    <location>
        <begin position="1080"/>
        <end position="1092"/>
    </location>
</feature>
<gene>
    <name evidence="3" type="ORF">Agub_g9237</name>
</gene>